<keyword evidence="1" id="KW-1133">Transmembrane helix</keyword>
<evidence type="ECO:0000313" key="3">
    <source>
        <dbReference type="Proteomes" id="UP000184050"/>
    </source>
</evidence>
<reference evidence="2 3" key="1">
    <citation type="submission" date="2016-11" db="EMBL/GenBank/DDBJ databases">
        <authorList>
            <person name="Jaros S."/>
            <person name="Januszkiewicz K."/>
            <person name="Wedrychowicz H."/>
        </authorList>
    </citation>
    <scope>NUCLEOTIDE SEQUENCE [LARGE SCALE GENOMIC DNA]</scope>
    <source>
        <strain evidence="2 3">DSM 27063</strain>
    </source>
</reference>
<dbReference type="STRING" id="1168035.SAMN05444280_108128"/>
<keyword evidence="1" id="KW-0812">Transmembrane</keyword>
<dbReference type="AlphaFoldDB" id="A0A1M6FDB2"/>
<gene>
    <name evidence="2" type="ORF">SAMN05444280_108128</name>
</gene>
<feature type="transmembrane region" description="Helical" evidence="1">
    <location>
        <begin position="53"/>
        <end position="75"/>
    </location>
</feature>
<keyword evidence="1" id="KW-0472">Membrane</keyword>
<organism evidence="2 3">
    <name type="scientific">Tangfeifania diversioriginum</name>
    <dbReference type="NCBI Taxonomy" id="1168035"/>
    <lineage>
        <taxon>Bacteria</taxon>
        <taxon>Pseudomonadati</taxon>
        <taxon>Bacteroidota</taxon>
        <taxon>Bacteroidia</taxon>
        <taxon>Marinilabiliales</taxon>
        <taxon>Prolixibacteraceae</taxon>
        <taxon>Tangfeifania</taxon>
    </lineage>
</organism>
<accession>A0A1M6FDB2</accession>
<sequence length="87" mass="10589">MKINIKYIYNSFTTFTKRLLYILLRCKYCKYAKKEFKTLNVRLLSPLMGKKHIYIGCFAIHLTINQLQFLIYNIYNIYSFTYTPKPR</sequence>
<dbReference type="EMBL" id="FQZE01000008">
    <property type="protein sequence ID" value="SHI95718.1"/>
    <property type="molecule type" value="Genomic_DNA"/>
</dbReference>
<evidence type="ECO:0000256" key="1">
    <source>
        <dbReference type="SAM" id="Phobius"/>
    </source>
</evidence>
<protein>
    <submittedName>
        <fullName evidence="2">Uncharacterized protein</fullName>
    </submittedName>
</protein>
<proteinExistence type="predicted"/>
<dbReference type="Proteomes" id="UP000184050">
    <property type="component" value="Unassembled WGS sequence"/>
</dbReference>
<name>A0A1M6FDB2_9BACT</name>
<keyword evidence="3" id="KW-1185">Reference proteome</keyword>
<evidence type="ECO:0000313" key="2">
    <source>
        <dbReference type="EMBL" id="SHI95718.1"/>
    </source>
</evidence>